<keyword evidence="3" id="KW-1185">Reference proteome</keyword>
<protein>
    <recommendedName>
        <fullName evidence="4">DUF2478 domain-containing protein</fullName>
    </recommendedName>
</protein>
<proteinExistence type="predicted"/>
<sequence length="208" mass="21612">MEPTTGPANEVGVPLAGIVFEAGDPINQLLLRVAEALAADGVSVAGVVQARVNDPATGRSNLVLRGLRDGWELPILEERGQQAKGCRLDSRAITDVAGRLERELAPGAGFLIVNRFGRAEAEGQGLRHLLARAASEGIPVIAGVRQDYAAAWAAFHGGLGVALPPDPERVLAWCRRAAAGAGAPERQRHGMSAPAFGSDQAPGGRRAP</sequence>
<dbReference type="eggNOG" id="COG1618">
    <property type="taxonomic scope" value="Bacteria"/>
</dbReference>
<dbReference type="InterPro" id="IPR018912">
    <property type="entry name" value="DUF2478"/>
</dbReference>
<evidence type="ECO:0008006" key="4">
    <source>
        <dbReference type="Google" id="ProtNLM"/>
    </source>
</evidence>
<feature type="region of interest" description="Disordered" evidence="1">
    <location>
        <begin position="182"/>
        <end position="208"/>
    </location>
</feature>
<name>V4QRY6_9HYPH</name>
<dbReference type="Pfam" id="PF10649">
    <property type="entry name" value="DUF2478"/>
    <property type="match status" value="1"/>
</dbReference>
<reference evidence="2 3" key="1">
    <citation type="journal article" date="2014" name="Genome Announc.">
        <title>Draft Genome Sequence of Lutibaculum baratangense Strain AMV1T, Isolated from a Mud Volcano in Andamans, India.</title>
        <authorList>
            <person name="Singh A."/>
            <person name="Sreenivas A."/>
            <person name="Sathyanarayana Reddy G."/>
            <person name="Pinnaka A.K."/>
            <person name="Shivaji S."/>
        </authorList>
    </citation>
    <scope>NUCLEOTIDE SEQUENCE [LARGE SCALE GENOMIC DNA]</scope>
    <source>
        <strain evidence="2 3">AMV1</strain>
    </source>
</reference>
<evidence type="ECO:0000313" key="2">
    <source>
        <dbReference type="EMBL" id="ESR22512.1"/>
    </source>
</evidence>
<comment type="caution">
    <text evidence="2">The sequence shown here is derived from an EMBL/GenBank/DDBJ whole genome shotgun (WGS) entry which is preliminary data.</text>
</comment>
<accession>V4QRY6</accession>
<dbReference type="EMBL" id="AWXZ01000042">
    <property type="protein sequence ID" value="ESR22512.1"/>
    <property type="molecule type" value="Genomic_DNA"/>
</dbReference>
<evidence type="ECO:0000313" key="3">
    <source>
        <dbReference type="Proteomes" id="UP000017819"/>
    </source>
</evidence>
<dbReference type="STRING" id="631454.N177_4077"/>
<gene>
    <name evidence="2" type="ORF">N177_4077</name>
</gene>
<dbReference type="Proteomes" id="UP000017819">
    <property type="component" value="Unassembled WGS sequence"/>
</dbReference>
<organism evidence="2 3">
    <name type="scientific">Lutibaculum baratangense AMV1</name>
    <dbReference type="NCBI Taxonomy" id="631454"/>
    <lineage>
        <taxon>Bacteria</taxon>
        <taxon>Pseudomonadati</taxon>
        <taxon>Pseudomonadota</taxon>
        <taxon>Alphaproteobacteria</taxon>
        <taxon>Hyphomicrobiales</taxon>
        <taxon>Tepidamorphaceae</taxon>
        <taxon>Lutibaculum</taxon>
    </lineage>
</organism>
<dbReference type="AlphaFoldDB" id="V4QRY6"/>
<evidence type="ECO:0000256" key="1">
    <source>
        <dbReference type="SAM" id="MobiDB-lite"/>
    </source>
</evidence>